<dbReference type="PANTHER" id="PTHR42801:SF7">
    <property type="entry name" value="SLL1159 PROTEIN"/>
    <property type="match status" value="1"/>
</dbReference>
<feature type="signal peptide" evidence="12">
    <location>
        <begin position="1"/>
        <end position="21"/>
    </location>
</feature>
<gene>
    <name evidence="14" type="ORF">DFR29_101160</name>
</gene>
<dbReference type="EC" id="1.11.1.24" evidence="2"/>
<evidence type="ECO:0000256" key="8">
    <source>
        <dbReference type="ARBA" id="ARBA00032824"/>
    </source>
</evidence>
<sequence length="215" mass="23129">MFRKLFAVVFLALTFAAGADAAPLADQPEGVTPLLIGGRVPDASLQTLDGNGVSLRTVLDGKPSIVVFYRGGWCPFCNLQLGQINQAKPALAALGYQIIALTPDPPEAVKRTLGDDKLDYAIYSDRQIEALKAFGVGYRVKESQMDLYRKHKIDLAGVPGAEADHALPVPAIFIVDGKGIIQFVYVNPDYRIRLSPDLLLAAAKASLNVQALKPN</sequence>
<evidence type="ECO:0000256" key="5">
    <source>
        <dbReference type="ARBA" id="ARBA00023002"/>
    </source>
</evidence>
<dbReference type="OrthoDB" id="9809746at2"/>
<keyword evidence="5" id="KW-0560">Oxidoreductase</keyword>
<proteinExistence type="inferred from homology"/>
<organism evidence="14 15">
    <name type="scientific">Tahibacter aquaticus</name>
    <dbReference type="NCBI Taxonomy" id="520092"/>
    <lineage>
        <taxon>Bacteria</taxon>
        <taxon>Pseudomonadati</taxon>
        <taxon>Pseudomonadota</taxon>
        <taxon>Gammaproteobacteria</taxon>
        <taxon>Lysobacterales</taxon>
        <taxon>Rhodanobacteraceae</taxon>
        <taxon>Tahibacter</taxon>
    </lineage>
</organism>
<comment type="caution">
    <text evidence="14">The sequence shown here is derived from an EMBL/GenBank/DDBJ whole genome shotgun (WGS) entry which is preliminary data.</text>
</comment>
<reference evidence="14 15" key="1">
    <citation type="submission" date="2019-03" db="EMBL/GenBank/DDBJ databases">
        <title>Genomic Encyclopedia of Type Strains, Phase IV (KMG-IV): sequencing the most valuable type-strain genomes for metagenomic binning, comparative biology and taxonomic classification.</title>
        <authorList>
            <person name="Goeker M."/>
        </authorList>
    </citation>
    <scope>NUCLEOTIDE SEQUENCE [LARGE SCALE GENOMIC DNA]</scope>
    <source>
        <strain evidence="14 15">DSM 21667</strain>
    </source>
</reference>
<comment type="function">
    <text evidence="1">Thiol-specific peroxidase that catalyzes the reduction of hydrogen peroxide and organic hydroperoxides to water and alcohols, respectively. Plays a role in cell protection against oxidative stress by detoxifying peroxides and as sensor of hydrogen peroxide-mediated signaling events.</text>
</comment>
<dbReference type="PROSITE" id="PS51352">
    <property type="entry name" value="THIOREDOXIN_2"/>
    <property type="match status" value="1"/>
</dbReference>
<keyword evidence="12" id="KW-0732">Signal</keyword>
<keyword evidence="6" id="KW-1015">Disulfide bond</keyword>
<dbReference type="InterPro" id="IPR000866">
    <property type="entry name" value="AhpC/TSA"/>
</dbReference>
<dbReference type="PANTHER" id="PTHR42801">
    <property type="entry name" value="THIOREDOXIN-DEPENDENT PEROXIDE REDUCTASE"/>
    <property type="match status" value="1"/>
</dbReference>
<evidence type="ECO:0000256" key="3">
    <source>
        <dbReference type="ARBA" id="ARBA00022559"/>
    </source>
</evidence>
<dbReference type="CDD" id="cd02970">
    <property type="entry name" value="PRX_like2"/>
    <property type="match status" value="1"/>
</dbReference>
<feature type="domain" description="Thioredoxin" evidence="13">
    <location>
        <begin position="34"/>
        <end position="208"/>
    </location>
</feature>
<evidence type="ECO:0000313" key="15">
    <source>
        <dbReference type="Proteomes" id="UP000295293"/>
    </source>
</evidence>
<evidence type="ECO:0000256" key="12">
    <source>
        <dbReference type="SAM" id="SignalP"/>
    </source>
</evidence>
<comment type="similarity">
    <text evidence="9">Belongs to the peroxiredoxin family. BCP/PrxQ subfamily.</text>
</comment>
<dbReference type="GO" id="GO:0008379">
    <property type="term" value="F:thioredoxin peroxidase activity"/>
    <property type="evidence" value="ECO:0007669"/>
    <property type="project" value="TreeGrafter"/>
</dbReference>
<dbReference type="SUPFAM" id="SSF52833">
    <property type="entry name" value="Thioredoxin-like"/>
    <property type="match status" value="1"/>
</dbReference>
<protein>
    <recommendedName>
        <fullName evidence="2">thioredoxin-dependent peroxiredoxin</fullName>
        <ecNumber evidence="2">1.11.1.24</ecNumber>
    </recommendedName>
    <alternativeName>
        <fullName evidence="8">Thioredoxin peroxidase</fullName>
    </alternativeName>
    <alternativeName>
        <fullName evidence="10">Thioredoxin-dependent peroxiredoxin Bcp</fullName>
    </alternativeName>
</protein>
<evidence type="ECO:0000256" key="10">
    <source>
        <dbReference type="ARBA" id="ARBA00042639"/>
    </source>
</evidence>
<dbReference type="InterPro" id="IPR036249">
    <property type="entry name" value="Thioredoxin-like_sf"/>
</dbReference>
<evidence type="ECO:0000256" key="2">
    <source>
        <dbReference type="ARBA" id="ARBA00013017"/>
    </source>
</evidence>
<dbReference type="Proteomes" id="UP000295293">
    <property type="component" value="Unassembled WGS sequence"/>
</dbReference>
<comment type="catalytic activity">
    <reaction evidence="11">
        <text>a hydroperoxide + [thioredoxin]-dithiol = an alcohol + [thioredoxin]-disulfide + H2O</text>
        <dbReference type="Rhea" id="RHEA:62620"/>
        <dbReference type="Rhea" id="RHEA-COMP:10698"/>
        <dbReference type="Rhea" id="RHEA-COMP:10700"/>
        <dbReference type="ChEBI" id="CHEBI:15377"/>
        <dbReference type="ChEBI" id="CHEBI:29950"/>
        <dbReference type="ChEBI" id="CHEBI:30879"/>
        <dbReference type="ChEBI" id="CHEBI:35924"/>
        <dbReference type="ChEBI" id="CHEBI:50058"/>
        <dbReference type="EC" id="1.11.1.24"/>
    </reaction>
</comment>
<keyword evidence="4" id="KW-0049">Antioxidant</keyword>
<dbReference type="InterPro" id="IPR050924">
    <property type="entry name" value="Peroxiredoxin_BCP/PrxQ"/>
</dbReference>
<accession>A0A4R6Z9G3</accession>
<dbReference type="RefSeq" id="WP_133816662.1">
    <property type="nucleotide sequence ID" value="NZ_SNZH01000001.1"/>
</dbReference>
<keyword evidence="3" id="KW-0575">Peroxidase</keyword>
<evidence type="ECO:0000256" key="4">
    <source>
        <dbReference type="ARBA" id="ARBA00022862"/>
    </source>
</evidence>
<evidence type="ECO:0000259" key="13">
    <source>
        <dbReference type="PROSITE" id="PS51352"/>
    </source>
</evidence>
<keyword evidence="7" id="KW-0676">Redox-active center</keyword>
<evidence type="ECO:0000256" key="7">
    <source>
        <dbReference type="ARBA" id="ARBA00023284"/>
    </source>
</evidence>
<name>A0A4R6Z9G3_9GAMM</name>
<dbReference type="InterPro" id="IPR013766">
    <property type="entry name" value="Thioredoxin_domain"/>
</dbReference>
<evidence type="ECO:0000256" key="1">
    <source>
        <dbReference type="ARBA" id="ARBA00003330"/>
    </source>
</evidence>
<evidence type="ECO:0000256" key="9">
    <source>
        <dbReference type="ARBA" id="ARBA00038489"/>
    </source>
</evidence>
<dbReference type="GO" id="GO:0034599">
    <property type="term" value="P:cellular response to oxidative stress"/>
    <property type="evidence" value="ECO:0007669"/>
    <property type="project" value="TreeGrafter"/>
</dbReference>
<dbReference type="GO" id="GO:0005737">
    <property type="term" value="C:cytoplasm"/>
    <property type="evidence" value="ECO:0007669"/>
    <property type="project" value="TreeGrafter"/>
</dbReference>
<dbReference type="GO" id="GO:0045454">
    <property type="term" value="P:cell redox homeostasis"/>
    <property type="evidence" value="ECO:0007669"/>
    <property type="project" value="TreeGrafter"/>
</dbReference>
<dbReference type="Pfam" id="PF00578">
    <property type="entry name" value="AhpC-TSA"/>
    <property type="match status" value="1"/>
</dbReference>
<feature type="chain" id="PRO_5020351680" description="thioredoxin-dependent peroxiredoxin" evidence="12">
    <location>
        <begin position="22"/>
        <end position="215"/>
    </location>
</feature>
<dbReference type="Gene3D" id="3.40.30.10">
    <property type="entry name" value="Glutaredoxin"/>
    <property type="match status" value="1"/>
</dbReference>
<keyword evidence="15" id="KW-1185">Reference proteome</keyword>
<evidence type="ECO:0000256" key="6">
    <source>
        <dbReference type="ARBA" id="ARBA00023157"/>
    </source>
</evidence>
<evidence type="ECO:0000256" key="11">
    <source>
        <dbReference type="ARBA" id="ARBA00049091"/>
    </source>
</evidence>
<dbReference type="AlphaFoldDB" id="A0A4R6Z9G3"/>
<evidence type="ECO:0000313" key="14">
    <source>
        <dbReference type="EMBL" id="TDR48540.1"/>
    </source>
</evidence>
<dbReference type="EMBL" id="SNZH01000001">
    <property type="protein sequence ID" value="TDR48540.1"/>
    <property type="molecule type" value="Genomic_DNA"/>
</dbReference>